<evidence type="ECO:0000259" key="3">
    <source>
        <dbReference type="Pfam" id="PF11774"/>
    </source>
</evidence>
<proteinExistence type="predicted"/>
<feature type="compositionally biased region" description="Low complexity" evidence="2">
    <location>
        <begin position="114"/>
        <end position="139"/>
    </location>
</feature>
<feature type="domain" description="Lsr2 DNA-binding" evidence="4">
    <location>
        <begin position="76"/>
        <end position="109"/>
    </location>
</feature>
<dbReference type="Gene3D" id="3.30.60.230">
    <property type="entry name" value="Lsr2, dimerization domain"/>
    <property type="match status" value="1"/>
</dbReference>
<evidence type="ECO:0008006" key="7">
    <source>
        <dbReference type="Google" id="ProtNLM"/>
    </source>
</evidence>
<keyword evidence="6" id="KW-1185">Reference proteome</keyword>
<comment type="caution">
    <text evidence="5">The sequence shown here is derived from an EMBL/GenBank/DDBJ whole genome shotgun (WGS) entry which is preliminary data.</text>
</comment>
<reference evidence="5" key="1">
    <citation type="journal article" date="2014" name="Int. J. Syst. Evol. Microbiol.">
        <title>Complete genome sequence of Corynebacterium casei LMG S-19264T (=DSM 44701T), isolated from a smear-ripened cheese.</title>
        <authorList>
            <consortium name="US DOE Joint Genome Institute (JGI-PGF)"/>
            <person name="Walter F."/>
            <person name="Albersmeier A."/>
            <person name="Kalinowski J."/>
            <person name="Ruckert C."/>
        </authorList>
    </citation>
    <scope>NUCLEOTIDE SEQUENCE</scope>
    <source>
        <strain evidence="5">VKM Ac-1069</strain>
    </source>
</reference>
<sequence length="156" mass="16656">MAKITNITLVDDLDGGQADETVTFTLDGKEFEIDLSAQHASELREAFAPFVGAARRSSSGSGRRNYARVPSSPGKTREENAAIREWAVSAGFQVSERGRIPSNVLEAYANRGTAARAPEAAPEPAQEAAPEATAEQQAESEAKPKRRTRKKVAAAS</sequence>
<dbReference type="GO" id="GO:0016746">
    <property type="term" value="F:acyltransferase activity"/>
    <property type="evidence" value="ECO:0007669"/>
    <property type="project" value="InterPro"/>
</dbReference>
<dbReference type="Pfam" id="PF23359">
    <property type="entry name" value="Lsr2_DNA-bd"/>
    <property type="match status" value="1"/>
</dbReference>
<evidence type="ECO:0000313" key="5">
    <source>
        <dbReference type="EMBL" id="GLL12027.1"/>
    </source>
</evidence>
<evidence type="ECO:0000259" key="4">
    <source>
        <dbReference type="Pfam" id="PF23359"/>
    </source>
</evidence>
<feature type="domain" description="Lsr2 dimerization" evidence="3">
    <location>
        <begin position="1"/>
        <end position="57"/>
    </location>
</feature>
<dbReference type="InterPro" id="IPR055370">
    <property type="entry name" value="Lsr2_DNA-bd"/>
</dbReference>
<dbReference type="EMBL" id="BSFQ01000011">
    <property type="protein sequence ID" value="GLL12027.1"/>
    <property type="molecule type" value="Genomic_DNA"/>
</dbReference>
<name>A0A9W6NX07_9PSEU</name>
<accession>A0A9W6NX07</accession>
<feature type="region of interest" description="Disordered" evidence="2">
    <location>
        <begin position="53"/>
        <end position="80"/>
    </location>
</feature>
<feature type="compositionally biased region" description="Basic residues" evidence="2">
    <location>
        <begin position="144"/>
        <end position="156"/>
    </location>
</feature>
<evidence type="ECO:0000313" key="6">
    <source>
        <dbReference type="Proteomes" id="UP001143463"/>
    </source>
</evidence>
<keyword evidence="1" id="KW-0238">DNA-binding</keyword>
<evidence type="ECO:0000256" key="1">
    <source>
        <dbReference type="ARBA" id="ARBA00023125"/>
    </source>
</evidence>
<protein>
    <recommendedName>
        <fullName evidence="7">Lsr2 protein</fullName>
    </recommendedName>
</protein>
<dbReference type="InterPro" id="IPR024412">
    <property type="entry name" value="Lsr2_dim_dom"/>
</dbReference>
<dbReference type="AlphaFoldDB" id="A0A9W6NX07"/>
<organism evidence="5 6">
    <name type="scientific">Pseudonocardia halophobica</name>
    <dbReference type="NCBI Taxonomy" id="29401"/>
    <lineage>
        <taxon>Bacteria</taxon>
        <taxon>Bacillati</taxon>
        <taxon>Actinomycetota</taxon>
        <taxon>Actinomycetes</taxon>
        <taxon>Pseudonocardiales</taxon>
        <taxon>Pseudonocardiaceae</taxon>
        <taxon>Pseudonocardia</taxon>
    </lineage>
</organism>
<gene>
    <name evidence="5" type="ORF">GCM10017577_31680</name>
</gene>
<dbReference type="InterPro" id="IPR036625">
    <property type="entry name" value="E3-bd_dom_sf"/>
</dbReference>
<dbReference type="Proteomes" id="UP001143463">
    <property type="component" value="Unassembled WGS sequence"/>
</dbReference>
<dbReference type="InterPro" id="IPR042261">
    <property type="entry name" value="Lsr2-like_dimerization"/>
</dbReference>
<feature type="region of interest" description="Disordered" evidence="2">
    <location>
        <begin position="112"/>
        <end position="156"/>
    </location>
</feature>
<feature type="compositionally biased region" description="Low complexity" evidence="2">
    <location>
        <begin position="53"/>
        <end position="64"/>
    </location>
</feature>
<evidence type="ECO:0000256" key="2">
    <source>
        <dbReference type="SAM" id="MobiDB-lite"/>
    </source>
</evidence>
<dbReference type="Pfam" id="PF11774">
    <property type="entry name" value="Lsr2"/>
    <property type="match status" value="1"/>
</dbReference>
<reference evidence="5" key="2">
    <citation type="submission" date="2023-01" db="EMBL/GenBank/DDBJ databases">
        <authorList>
            <person name="Sun Q."/>
            <person name="Evtushenko L."/>
        </authorList>
    </citation>
    <scope>NUCLEOTIDE SEQUENCE</scope>
    <source>
        <strain evidence="5">VKM Ac-1069</strain>
    </source>
</reference>
<dbReference type="Gene3D" id="4.10.320.10">
    <property type="entry name" value="E3-binding domain"/>
    <property type="match status" value="1"/>
</dbReference>
<dbReference type="GO" id="GO:0003677">
    <property type="term" value="F:DNA binding"/>
    <property type="evidence" value="ECO:0007669"/>
    <property type="project" value="UniProtKB-KW"/>
</dbReference>